<proteinExistence type="predicted"/>
<comment type="caution">
    <text evidence="2">The sequence shown here is derived from an EMBL/GenBank/DDBJ whole genome shotgun (WGS) entry which is preliminary data.</text>
</comment>
<keyword evidence="3" id="KW-1185">Reference proteome</keyword>
<evidence type="ECO:0008006" key="4">
    <source>
        <dbReference type="Google" id="ProtNLM"/>
    </source>
</evidence>
<gene>
    <name evidence="2" type="ORF">EDD34_2674</name>
</gene>
<evidence type="ECO:0000256" key="1">
    <source>
        <dbReference type="SAM" id="SignalP"/>
    </source>
</evidence>
<reference evidence="2 3" key="1">
    <citation type="submission" date="2018-11" db="EMBL/GenBank/DDBJ databases">
        <title>Sequencing the genomes of 1000 actinobacteria strains.</title>
        <authorList>
            <person name="Klenk H.-P."/>
        </authorList>
    </citation>
    <scope>NUCLEOTIDE SEQUENCE [LARGE SCALE GENOMIC DNA]</scope>
    <source>
        <strain evidence="2 3">DSM 15700</strain>
    </source>
</reference>
<protein>
    <recommendedName>
        <fullName evidence="4">Secreted protein</fullName>
    </recommendedName>
</protein>
<dbReference type="AlphaFoldDB" id="A0A3N4ZQB0"/>
<feature type="signal peptide" evidence="1">
    <location>
        <begin position="1"/>
        <end position="24"/>
    </location>
</feature>
<dbReference type="Proteomes" id="UP000280501">
    <property type="component" value="Unassembled WGS sequence"/>
</dbReference>
<sequence length="125" mass="12614">MMRGFRAAGRAAAAVVMAAGLVGAAATGAGASVVTTDGAGDGSLNVLNNVCVAPWYWEGPGNANSTGNLTEYIACNGEQAELGGDGSVNVLNNVCLLPWHWDGPLNLFSTGNMTEYMACNSSAVS</sequence>
<keyword evidence="1" id="KW-0732">Signal</keyword>
<name>A0A3N4ZQB0_9MICO</name>
<feature type="chain" id="PRO_5038425935" description="Secreted protein" evidence="1">
    <location>
        <begin position="25"/>
        <end position="125"/>
    </location>
</feature>
<organism evidence="2 3">
    <name type="scientific">Myceligenerans xiligouense</name>
    <dbReference type="NCBI Taxonomy" id="253184"/>
    <lineage>
        <taxon>Bacteria</taxon>
        <taxon>Bacillati</taxon>
        <taxon>Actinomycetota</taxon>
        <taxon>Actinomycetes</taxon>
        <taxon>Micrococcales</taxon>
        <taxon>Promicromonosporaceae</taxon>
        <taxon>Myceligenerans</taxon>
    </lineage>
</organism>
<dbReference type="EMBL" id="RKQZ01000001">
    <property type="protein sequence ID" value="RPF22031.1"/>
    <property type="molecule type" value="Genomic_DNA"/>
</dbReference>
<evidence type="ECO:0000313" key="2">
    <source>
        <dbReference type="EMBL" id="RPF22031.1"/>
    </source>
</evidence>
<dbReference type="OrthoDB" id="5186087at2"/>
<accession>A0A3N4ZQB0</accession>
<evidence type="ECO:0000313" key="3">
    <source>
        <dbReference type="Proteomes" id="UP000280501"/>
    </source>
</evidence>